<evidence type="ECO:0000256" key="3">
    <source>
        <dbReference type="ARBA" id="ARBA00022722"/>
    </source>
</evidence>
<dbReference type="InterPro" id="IPR006641">
    <property type="entry name" value="YqgF/RNaseH-like_dom"/>
</dbReference>
<protein>
    <recommendedName>
        <fullName evidence="5">Putative pre-16S rRNA nuclease</fullName>
        <ecNumber evidence="5">3.1.-.-</ecNumber>
    </recommendedName>
</protein>
<accession>A0A7M4DSW1</accession>
<comment type="similarity">
    <text evidence="5">Belongs to the YqgF HJR family.</text>
</comment>
<feature type="region of interest" description="Disordered" evidence="6">
    <location>
        <begin position="144"/>
        <end position="173"/>
    </location>
</feature>
<dbReference type="GO" id="GO:0000967">
    <property type="term" value="P:rRNA 5'-end processing"/>
    <property type="evidence" value="ECO:0007669"/>
    <property type="project" value="UniProtKB-UniRule"/>
</dbReference>
<evidence type="ECO:0000256" key="4">
    <source>
        <dbReference type="ARBA" id="ARBA00022801"/>
    </source>
</evidence>
<proteinExistence type="inferred from homology"/>
<keyword evidence="4 5" id="KW-0378">Hydrolase</keyword>
<dbReference type="Proteomes" id="UP000419743">
    <property type="component" value="Unassembled WGS sequence"/>
</dbReference>
<dbReference type="SMART" id="SM00732">
    <property type="entry name" value="YqgFc"/>
    <property type="match status" value="1"/>
</dbReference>
<dbReference type="AlphaFoldDB" id="A0A7M4DSW1"/>
<evidence type="ECO:0000259" key="7">
    <source>
        <dbReference type="SMART" id="SM00732"/>
    </source>
</evidence>
<name>A0A7M4DSW1_9MICO</name>
<comment type="caution">
    <text evidence="8">The sequence shown here is derived from an EMBL/GenBank/DDBJ whole genome shotgun (WGS) entry which is preliminary data.</text>
</comment>
<evidence type="ECO:0000256" key="2">
    <source>
        <dbReference type="ARBA" id="ARBA00022517"/>
    </source>
</evidence>
<dbReference type="EMBL" id="CACRYJ010000071">
    <property type="protein sequence ID" value="VZO40555.1"/>
    <property type="molecule type" value="Genomic_DNA"/>
</dbReference>
<evidence type="ECO:0000256" key="6">
    <source>
        <dbReference type="SAM" id="MobiDB-lite"/>
    </source>
</evidence>
<reference evidence="8 9" key="1">
    <citation type="submission" date="2019-11" db="EMBL/GenBank/DDBJ databases">
        <authorList>
            <person name="Criscuolo A."/>
        </authorList>
    </citation>
    <scope>NUCLEOTIDE SEQUENCE [LARGE SCALE GENOMIC DNA]</scope>
    <source>
        <strain evidence="8">CIP111667</strain>
    </source>
</reference>
<dbReference type="SUPFAM" id="SSF53098">
    <property type="entry name" value="Ribonuclease H-like"/>
    <property type="match status" value="1"/>
</dbReference>
<dbReference type="InterPro" id="IPR037027">
    <property type="entry name" value="YqgF/RNaseH-like_dom_sf"/>
</dbReference>
<dbReference type="GO" id="GO:0004518">
    <property type="term" value="F:nuclease activity"/>
    <property type="evidence" value="ECO:0007669"/>
    <property type="project" value="UniProtKB-KW"/>
</dbReference>
<dbReference type="EC" id="3.1.-.-" evidence="5"/>
<keyword evidence="2 5" id="KW-0690">Ribosome biogenesis</keyword>
<dbReference type="InterPro" id="IPR012337">
    <property type="entry name" value="RNaseH-like_sf"/>
</dbReference>
<dbReference type="GO" id="GO:0016788">
    <property type="term" value="F:hydrolase activity, acting on ester bonds"/>
    <property type="evidence" value="ECO:0007669"/>
    <property type="project" value="UniProtKB-UniRule"/>
</dbReference>
<organism evidence="8 9">
    <name type="scientific">Occultella aeris</name>
    <dbReference type="NCBI Taxonomy" id="2761496"/>
    <lineage>
        <taxon>Bacteria</taxon>
        <taxon>Bacillati</taxon>
        <taxon>Actinomycetota</taxon>
        <taxon>Actinomycetes</taxon>
        <taxon>Micrococcales</taxon>
        <taxon>Ruaniaceae</taxon>
        <taxon>Occultella</taxon>
    </lineage>
</organism>
<keyword evidence="9" id="KW-1185">Reference proteome</keyword>
<sequence>MVDSPEGMRTGVRIGVDVGTVRIGVARCDPHGMLATPVRTVARSGPGRGIDELAEIVAENDAIEVVVGLPRSLSGEEGTAALRVRAYARAVALAVRPTPVRLVDERLTTVSAHQALHASGRAGRKHRQVVDQVAATMILQAALDQERHLGRPPGTAIDSGGTANEPTSQEEER</sequence>
<keyword evidence="3 5" id="KW-0540">Nuclease</keyword>
<feature type="domain" description="YqgF/RNase H-like" evidence="7">
    <location>
        <begin position="11"/>
        <end position="112"/>
    </location>
</feature>
<dbReference type="PANTHER" id="PTHR33317">
    <property type="entry name" value="POLYNUCLEOTIDYL TRANSFERASE, RIBONUCLEASE H-LIKE SUPERFAMILY PROTEIN"/>
    <property type="match status" value="1"/>
</dbReference>
<gene>
    <name evidence="8" type="primary">yrrK</name>
    <name evidence="8" type="ORF">HALOF300_05263</name>
</gene>
<dbReference type="PANTHER" id="PTHR33317:SF4">
    <property type="entry name" value="POLYNUCLEOTIDYL TRANSFERASE, RIBONUCLEASE H-LIKE SUPERFAMILY PROTEIN"/>
    <property type="match status" value="1"/>
</dbReference>
<evidence type="ECO:0000313" key="8">
    <source>
        <dbReference type="EMBL" id="VZO40555.1"/>
    </source>
</evidence>
<dbReference type="Gene3D" id="3.30.420.140">
    <property type="entry name" value="YqgF/RNase H-like domain"/>
    <property type="match status" value="1"/>
</dbReference>
<dbReference type="Pfam" id="PF03652">
    <property type="entry name" value="RuvX"/>
    <property type="match status" value="1"/>
</dbReference>
<evidence type="ECO:0000313" key="9">
    <source>
        <dbReference type="Proteomes" id="UP000419743"/>
    </source>
</evidence>
<evidence type="ECO:0000256" key="5">
    <source>
        <dbReference type="HAMAP-Rule" id="MF_00651"/>
    </source>
</evidence>
<comment type="subcellular location">
    <subcellularLocation>
        <location evidence="5">Cytoplasm</location>
    </subcellularLocation>
</comment>
<dbReference type="NCBIfam" id="TIGR00250">
    <property type="entry name" value="RNAse_H_YqgF"/>
    <property type="match status" value="1"/>
</dbReference>
<comment type="function">
    <text evidence="5">Could be a nuclease involved in processing of the 5'-end of pre-16S rRNA.</text>
</comment>
<evidence type="ECO:0000256" key="1">
    <source>
        <dbReference type="ARBA" id="ARBA00022490"/>
    </source>
</evidence>
<dbReference type="InterPro" id="IPR005227">
    <property type="entry name" value="YqgF"/>
</dbReference>
<dbReference type="CDD" id="cd16964">
    <property type="entry name" value="YqgF"/>
    <property type="match status" value="1"/>
</dbReference>
<keyword evidence="1 5" id="KW-0963">Cytoplasm</keyword>
<dbReference type="GO" id="GO:0005829">
    <property type="term" value="C:cytosol"/>
    <property type="evidence" value="ECO:0007669"/>
    <property type="project" value="TreeGrafter"/>
</dbReference>
<dbReference type="HAMAP" id="MF_00651">
    <property type="entry name" value="Nuclease_YqgF"/>
    <property type="match status" value="1"/>
</dbReference>